<proteinExistence type="predicted"/>
<dbReference type="AlphaFoldDB" id="A0A5E5AEL4"/>
<keyword evidence="3" id="KW-1185">Reference proteome</keyword>
<accession>A0A5E5AEL4</accession>
<sequence>MSLPVCPIFLTQSEIREMTGRVRHKSQTLVLSALGIEHKVRPDGSLLVLRSHVEQALGGTTKTQTRQRAYEIDRSTL</sequence>
<dbReference type="EMBL" id="CABPSP010000013">
    <property type="protein sequence ID" value="VVE71517.1"/>
    <property type="molecule type" value="Genomic_DNA"/>
</dbReference>
<gene>
    <name evidence="2" type="ORF">PAN31117_04081</name>
</gene>
<feature type="domain" description="DUF4224" evidence="1">
    <location>
        <begin position="9"/>
        <end position="53"/>
    </location>
</feature>
<evidence type="ECO:0000313" key="3">
    <source>
        <dbReference type="Proteomes" id="UP000383122"/>
    </source>
</evidence>
<reference evidence="2 3" key="1">
    <citation type="submission" date="2019-08" db="EMBL/GenBank/DDBJ databases">
        <authorList>
            <person name="Peeters C."/>
        </authorList>
    </citation>
    <scope>NUCLEOTIDE SEQUENCE [LARGE SCALE GENOMIC DNA]</scope>
    <source>
        <strain evidence="2 3">LMG 31117</strain>
    </source>
</reference>
<dbReference type="InterPro" id="IPR025319">
    <property type="entry name" value="DUF4224"/>
</dbReference>
<name>A0A5E5AEL4_9BURK</name>
<dbReference type="Proteomes" id="UP000383122">
    <property type="component" value="Unassembled WGS sequence"/>
</dbReference>
<evidence type="ECO:0000313" key="2">
    <source>
        <dbReference type="EMBL" id="VVE71517.1"/>
    </source>
</evidence>
<protein>
    <recommendedName>
        <fullName evidence="1">DUF4224 domain-containing protein</fullName>
    </recommendedName>
</protein>
<dbReference type="Pfam" id="PF13986">
    <property type="entry name" value="DUF4224"/>
    <property type="match status" value="1"/>
</dbReference>
<evidence type="ECO:0000259" key="1">
    <source>
        <dbReference type="Pfam" id="PF13986"/>
    </source>
</evidence>
<organism evidence="2 3">
    <name type="scientific">Pandoraea anapnoica</name>
    <dbReference type="NCBI Taxonomy" id="2508301"/>
    <lineage>
        <taxon>Bacteria</taxon>
        <taxon>Pseudomonadati</taxon>
        <taxon>Pseudomonadota</taxon>
        <taxon>Betaproteobacteria</taxon>
        <taxon>Burkholderiales</taxon>
        <taxon>Burkholderiaceae</taxon>
        <taxon>Pandoraea</taxon>
    </lineage>
</organism>